<sequence length="52" mass="5827">MTLAALQVEVTTGTASLINILFMSLFRSVMMNQTARQDCVKKRVIIEAIQKL</sequence>
<keyword evidence="1" id="KW-1133">Transmembrane helix</keyword>
<proteinExistence type="predicted"/>
<protein>
    <submittedName>
        <fullName evidence="2">Uncharacterized protein</fullName>
    </submittedName>
</protein>
<comment type="caution">
    <text evidence="2">The sequence shown here is derived from an EMBL/GenBank/DDBJ whole genome shotgun (WGS) entry which is preliminary data.</text>
</comment>
<organism evidence="2 3">
    <name type="scientific">Rhizobium sullae</name>
    <name type="common">Rhizobium hedysari</name>
    <dbReference type="NCBI Taxonomy" id="50338"/>
    <lineage>
        <taxon>Bacteria</taxon>
        <taxon>Pseudomonadati</taxon>
        <taxon>Pseudomonadota</taxon>
        <taxon>Alphaproteobacteria</taxon>
        <taxon>Hyphomicrobiales</taxon>
        <taxon>Rhizobiaceae</taxon>
        <taxon>Rhizobium/Agrobacterium group</taxon>
        <taxon>Rhizobium</taxon>
    </lineage>
</organism>
<keyword evidence="1" id="KW-0472">Membrane</keyword>
<evidence type="ECO:0000313" key="3">
    <source>
        <dbReference type="Proteomes" id="UP000294576"/>
    </source>
</evidence>
<accession>A0A4R3Q0G3</accession>
<dbReference type="RefSeq" id="WP_165928225.1">
    <property type="nucleotide sequence ID" value="NZ_SMBH01000009.1"/>
</dbReference>
<dbReference type="AlphaFoldDB" id="A0A4R3Q0G3"/>
<evidence type="ECO:0000256" key="1">
    <source>
        <dbReference type="SAM" id="Phobius"/>
    </source>
</evidence>
<name>A0A4R3Q0G3_RHISU</name>
<evidence type="ECO:0000313" key="2">
    <source>
        <dbReference type="EMBL" id="TCU14488.1"/>
    </source>
</evidence>
<feature type="transmembrane region" description="Helical" evidence="1">
    <location>
        <begin position="6"/>
        <end position="26"/>
    </location>
</feature>
<keyword evidence="1" id="KW-0812">Transmembrane</keyword>
<dbReference type="EMBL" id="SMBH01000009">
    <property type="protein sequence ID" value="TCU14488.1"/>
    <property type="molecule type" value="Genomic_DNA"/>
</dbReference>
<reference evidence="2 3" key="1">
    <citation type="submission" date="2019-03" db="EMBL/GenBank/DDBJ databases">
        <title>Genomic Encyclopedia of Type Strains, Phase IV (KMG-V): Genome sequencing to study the core and pangenomes of soil and plant-associated prokaryotes.</title>
        <authorList>
            <person name="Whitman W."/>
        </authorList>
    </citation>
    <scope>NUCLEOTIDE SEQUENCE [LARGE SCALE GENOMIC DNA]</scope>
    <source>
        <strain evidence="2 3">Hc14</strain>
    </source>
</reference>
<gene>
    <name evidence="2" type="ORF">EV132_109211</name>
</gene>
<dbReference type="Proteomes" id="UP000294576">
    <property type="component" value="Unassembled WGS sequence"/>
</dbReference>